<evidence type="ECO:0000259" key="6">
    <source>
        <dbReference type="Pfam" id="PF14819"/>
    </source>
</evidence>
<dbReference type="PANTHER" id="PTHR34354:SF1">
    <property type="entry name" value="NADPH-DEPENDENT 7-CYANO-7-DEAZAGUANINE REDUCTASE"/>
    <property type="match status" value="1"/>
</dbReference>
<accession>A0A5P9NKJ6</accession>
<comment type="subunit">
    <text evidence="5">Homodimer.</text>
</comment>
<feature type="active site" description="Proton donor" evidence="5">
    <location>
        <position position="187"/>
    </location>
</feature>
<dbReference type="GO" id="GO:0033739">
    <property type="term" value="F:preQ1 synthase activity"/>
    <property type="evidence" value="ECO:0007669"/>
    <property type="project" value="UniProtKB-UniRule"/>
</dbReference>
<dbReference type="InterPro" id="IPR050084">
    <property type="entry name" value="NADPH_dep_7-cyano-7-deazaG_red"/>
</dbReference>
<keyword evidence="4 5" id="KW-0560">Oxidoreductase</keyword>
<dbReference type="GO" id="GO:0005737">
    <property type="term" value="C:cytoplasm"/>
    <property type="evidence" value="ECO:0007669"/>
    <property type="project" value="UniProtKB-SubCell"/>
</dbReference>
<proteinExistence type="inferred from homology"/>
<dbReference type="PIRSF" id="PIRSF004750">
    <property type="entry name" value="Nitrile_oxidored_YqcD_prd"/>
    <property type="match status" value="1"/>
</dbReference>
<evidence type="ECO:0000256" key="2">
    <source>
        <dbReference type="ARBA" id="ARBA00022785"/>
    </source>
</evidence>
<dbReference type="AlphaFoldDB" id="A0A5P9NKJ6"/>
<dbReference type="InterPro" id="IPR029500">
    <property type="entry name" value="QueF"/>
</dbReference>
<comment type="subcellular location">
    <subcellularLocation>
        <location evidence="5">Cytoplasm</location>
    </subcellularLocation>
</comment>
<keyword evidence="3 5" id="KW-0521">NADP</keyword>
<keyword evidence="8" id="KW-1185">Reference proteome</keyword>
<feature type="binding site" evidence="5">
    <location>
        <begin position="248"/>
        <end position="249"/>
    </location>
    <ligand>
        <name>NADPH</name>
        <dbReference type="ChEBI" id="CHEBI:57783"/>
    </ligand>
</feature>
<comment type="similarity">
    <text evidence="5">Belongs to the GTP cyclohydrolase I family. QueF type 2 subfamily.</text>
</comment>
<dbReference type="Pfam" id="PF14489">
    <property type="entry name" value="QueF"/>
    <property type="match status" value="1"/>
</dbReference>
<comment type="function">
    <text evidence="5">Catalyzes the NADPH-dependent reduction of 7-cyano-7-deazaguanine (preQ0) to 7-aminomethyl-7-deazaguanine (preQ1).</text>
</comment>
<evidence type="ECO:0000313" key="8">
    <source>
        <dbReference type="Proteomes" id="UP000326287"/>
    </source>
</evidence>
<feature type="binding site" evidence="5">
    <location>
        <begin position="84"/>
        <end position="85"/>
    </location>
    <ligand>
        <name>NADPH</name>
        <dbReference type="ChEBI" id="CHEBI:57783"/>
    </ligand>
</feature>
<dbReference type="EC" id="1.7.1.13" evidence="5"/>
<dbReference type="EMBL" id="CP036422">
    <property type="protein sequence ID" value="QFU76035.1"/>
    <property type="molecule type" value="Genomic_DNA"/>
</dbReference>
<name>A0A5P9NKJ6_9GAMM</name>
<feature type="binding site" evidence="5">
    <location>
        <begin position="219"/>
        <end position="220"/>
    </location>
    <ligand>
        <name>substrate</name>
    </ligand>
</feature>
<gene>
    <name evidence="5 7" type="primary">queF</name>
    <name evidence="7" type="ORF">EY643_10365</name>
</gene>
<keyword evidence="2 5" id="KW-0671">Queuosine biosynthesis</keyword>
<dbReference type="InterPro" id="IPR029139">
    <property type="entry name" value="QueF_N"/>
</dbReference>
<dbReference type="NCBIfam" id="TIGR03138">
    <property type="entry name" value="QueF"/>
    <property type="match status" value="1"/>
</dbReference>
<dbReference type="RefSeq" id="WP_152662140.1">
    <property type="nucleotide sequence ID" value="NZ_CP036422.1"/>
</dbReference>
<protein>
    <recommendedName>
        <fullName evidence="5">NADPH-dependent 7-cyano-7-deazaguanine reductase</fullName>
        <ecNumber evidence="5">1.7.1.13</ecNumber>
    </recommendedName>
    <alternativeName>
        <fullName evidence="5">7-cyano-7-carbaguanine reductase</fullName>
    </alternativeName>
    <alternativeName>
        <fullName evidence="5">NADPH-dependent nitrile oxidoreductase</fullName>
    </alternativeName>
    <alternativeName>
        <fullName evidence="5">PreQ(0) reductase</fullName>
    </alternativeName>
</protein>
<dbReference type="OrthoDB" id="9789995at2"/>
<dbReference type="Pfam" id="PF14819">
    <property type="entry name" value="QueF_N"/>
    <property type="match status" value="1"/>
</dbReference>
<evidence type="ECO:0000256" key="1">
    <source>
        <dbReference type="ARBA" id="ARBA00022490"/>
    </source>
</evidence>
<dbReference type="SUPFAM" id="SSF55620">
    <property type="entry name" value="Tetrahydrobiopterin biosynthesis enzymes-like"/>
    <property type="match status" value="1"/>
</dbReference>
<evidence type="ECO:0000256" key="5">
    <source>
        <dbReference type="HAMAP-Rule" id="MF_00817"/>
    </source>
</evidence>
<keyword evidence="1 5" id="KW-0963">Cytoplasm</keyword>
<comment type="pathway">
    <text evidence="5">tRNA modification; tRNA-queuosine biosynthesis.</text>
</comment>
<feature type="binding site" evidence="5">
    <location>
        <begin position="82"/>
        <end position="84"/>
    </location>
    <ligand>
        <name>substrate</name>
    </ligand>
</feature>
<evidence type="ECO:0000256" key="4">
    <source>
        <dbReference type="ARBA" id="ARBA00023002"/>
    </source>
</evidence>
<dbReference type="InterPro" id="IPR043133">
    <property type="entry name" value="GTP-CH-I_C/QueF"/>
</dbReference>
<dbReference type="GO" id="GO:0008616">
    <property type="term" value="P:tRNA queuosine(34) biosynthetic process"/>
    <property type="evidence" value="ECO:0007669"/>
    <property type="project" value="UniProtKB-UniRule"/>
</dbReference>
<dbReference type="Proteomes" id="UP000326287">
    <property type="component" value="Chromosome"/>
</dbReference>
<dbReference type="PANTHER" id="PTHR34354">
    <property type="entry name" value="NADPH-DEPENDENT 7-CYANO-7-DEAZAGUANINE REDUCTASE"/>
    <property type="match status" value="1"/>
</dbReference>
<dbReference type="InterPro" id="IPR016428">
    <property type="entry name" value="QueF_type2"/>
</dbReference>
<sequence length="272" mass="30356">MAETMDGLLLGKNTPVVDTYSPDLLFPIPRSQGRAAIGLDAKLPFYGADLWHAYEISWLNDRGLPQVRVGKFRIPFNSPNLVESKSFKLYLNSLNSTRYVSEEDVCEVIVRDVSAAAGARVYLELLTPDNYALAGGSLEGHCIDDIAVEISAGEPGGKTLKCGGAVVEERLYSHLLRSLCPVTGQPDWATVWIDYTGPEIDRASLLEYIVAYRNHQEFHEQCVERMFVDIFTQCSPARLQIQAFYTRRGGLDINPFRSTEADGQPLPRLNRQ</sequence>
<evidence type="ECO:0000313" key="7">
    <source>
        <dbReference type="EMBL" id="QFU76035.1"/>
    </source>
</evidence>
<dbReference type="UniPathway" id="UPA00392"/>
<dbReference type="KEGG" id="halc:EY643_10365"/>
<comment type="catalytic activity">
    <reaction evidence="5">
        <text>7-aminomethyl-7-carbaguanine + 2 NADP(+) = 7-cyano-7-carbaguanine + 2 NADPH + 3 H(+)</text>
        <dbReference type="Rhea" id="RHEA:13409"/>
        <dbReference type="ChEBI" id="CHEBI:15378"/>
        <dbReference type="ChEBI" id="CHEBI:45075"/>
        <dbReference type="ChEBI" id="CHEBI:57783"/>
        <dbReference type="ChEBI" id="CHEBI:58349"/>
        <dbReference type="ChEBI" id="CHEBI:58703"/>
        <dbReference type="EC" id="1.7.1.13"/>
    </reaction>
</comment>
<organism evidence="7 8">
    <name type="scientific">Halioglobus maricola</name>
    <dbReference type="NCBI Taxonomy" id="2601894"/>
    <lineage>
        <taxon>Bacteria</taxon>
        <taxon>Pseudomonadati</taxon>
        <taxon>Pseudomonadota</taxon>
        <taxon>Gammaproteobacteria</taxon>
        <taxon>Cellvibrionales</taxon>
        <taxon>Halieaceae</taxon>
        <taxon>Halioglobus</taxon>
    </lineage>
</organism>
<evidence type="ECO:0000256" key="3">
    <source>
        <dbReference type="ARBA" id="ARBA00022857"/>
    </source>
</evidence>
<dbReference type="HAMAP" id="MF_00817">
    <property type="entry name" value="QueF_type2"/>
    <property type="match status" value="1"/>
</dbReference>
<dbReference type="Gene3D" id="3.30.1130.10">
    <property type="match status" value="2"/>
</dbReference>
<reference evidence="7 8" key="1">
    <citation type="submission" date="2019-02" db="EMBL/GenBank/DDBJ databases">
        <authorList>
            <person name="Li S.-H."/>
        </authorList>
    </citation>
    <scope>NUCLEOTIDE SEQUENCE [LARGE SCALE GENOMIC DNA]</scope>
    <source>
        <strain evidence="7 8">IMCC14385</strain>
    </source>
</reference>
<feature type="active site" description="Thioimide intermediate" evidence="5">
    <location>
        <position position="180"/>
    </location>
</feature>
<feature type="domain" description="NADPH-dependent 7-cyano-7-deazaguanine reductase N-terminal" evidence="6">
    <location>
        <begin position="18"/>
        <end position="124"/>
    </location>
</feature>